<dbReference type="GO" id="GO:0006450">
    <property type="term" value="P:regulation of translational fidelity"/>
    <property type="evidence" value="ECO:0007669"/>
    <property type="project" value="TreeGrafter"/>
</dbReference>
<dbReference type="SUPFAM" id="SSF55821">
    <property type="entry name" value="YrdC/RibB"/>
    <property type="match status" value="1"/>
</dbReference>
<dbReference type="PANTHER" id="PTHR17490:SF16">
    <property type="entry name" value="THREONYLCARBAMOYL-AMP SYNTHASE"/>
    <property type="match status" value="1"/>
</dbReference>
<dbReference type="GO" id="GO:0005524">
    <property type="term" value="F:ATP binding"/>
    <property type="evidence" value="ECO:0007669"/>
    <property type="project" value="UniProtKB-KW"/>
</dbReference>
<keyword evidence="9" id="KW-0067">ATP-binding</keyword>
<evidence type="ECO:0000313" key="13">
    <source>
        <dbReference type="EMBL" id="PUB11829.1"/>
    </source>
</evidence>
<evidence type="ECO:0000259" key="12">
    <source>
        <dbReference type="PROSITE" id="PS51163"/>
    </source>
</evidence>
<proteinExistence type="inferred from homology"/>
<comment type="subcellular location">
    <subcellularLocation>
        <location evidence="1">Cytoplasm</location>
    </subcellularLocation>
</comment>
<dbReference type="GO" id="GO:0003725">
    <property type="term" value="F:double-stranded RNA binding"/>
    <property type="evidence" value="ECO:0007669"/>
    <property type="project" value="InterPro"/>
</dbReference>
<feature type="domain" description="YrdC-like" evidence="12">
    <location>
        <begin position="5"/>
        <end position="190"/>
    </location>
</feature>
<keyword evidence="7" id="KW-0548">Nucleotidyltransferase</keyword>
<dbReference type="PROSITE" id="PS51163">
    <property type="entry name" value="YRDC"/>
    <property type="match status" value="1"/>
</dbReference>
<keyword evidence="6" id="KW-0819">tRNA processing</keyword>
<evidence type="ECO:0000256" key="7">
    <source>
        <dbReference type="ARBA" id="ARBA00022695"/>
    </source>
</evidence>
<comment type="similarity">
    <text evidence="2">Belongs to the SUA5 family.</text>
</comment>
<dbReference type="GO" id="GO:0061710">
    <property type="term" value="F:L-threonylcarbamoyladenylate synthase"/>
    <property type="evidence" value="ECO:0007669"/>
    <property type="project" value="UniProtKB-EC"/>
</dbReference>
<evidence type="ECO:0000256" key="10">
    <source>
        <dbReference type="ARBA" id="ARBA00029774"/>
    </source>
</evidence>
<comment type="catalytic activity">
    <reaction evidence="11">
        <text>L-threonine + hydrogencarbonate + ATP = L-threonylcarbamoyladenylate + diphosphate + H2O</text>
        <dbReference type="Rhea" id="RHEA:36407"/>
        <dbReference type="ChEBI" id="CHEBI:15377"/>
        <dbReference type="ChEBI" id="CHEBI:17544"/>
        <dbReference type="ChEBI" id="CHEBI:30616"/>
        <dbReference type="ChEBI" id="CHEBI:33019"/>
        <dbReference type="ChEBI" id="CHEBI:57926"/>
        <dbReference type="ChEBI" id="CHEBI:73682"/>
        <dbReference type="EC" id="2.7.7.87"/>
    </reaction>
</comment>
<accession>A0A2T6KAJ0</accession>
<sequence>MTDDMTDVEKAIASLRNGGVVLLPTDTVYGLAVLPSDGDAVDKLYRLKQRPRARSLPVMVADQGQIVQLGMKLNDRITRLLASDLVPGALTIVGELDKSVAPAWLSDRDEVAVRIPDNAVLLTLLTRVGPLLVTSANLHGAPTATNAADVLAQLNGAPDFVVEGAVSSDVPSTLVNCRHDPVTIERQGAIPRANITQLVDVQHD</sequence>
<evidence type="ECO:0000256" key="6">
    <source>
        <dbReference type="ARBA" id="ARBA00022694"/>
    </source>
</evidence>
<evidence type="ECO:0000256" key="8">
    <source>
        <dbReference type="ARBA" id="ARBA00022741"/>
    </source>
</evidence>
<dbReference type="GO" id="GO:0000049">
    <property type="term" value="F:tRNA binding"/>
    <property type="evidence" value="ECO:0007669"/>
    <property type="project" value="TreeGrafter"/>
</dbReference>
<dbReference type="NCBIfam" id="TIGR00057">
    <property type="entry name" value="L-threonylcarbamoyladenylate synthase"/>
    <property type="match status" value="1"/>
</dbReference>
<evidence type="ECO:0000256" key="5">
    <source>
        <dbReference type="ARBA" id="ARBA00022679"/>
    </source>
</evidence>
<dbReference type="Proteomes" id="UP000244523">
    <property type="component" value="Unassembled WGS sequence"/>
</dbReference>
<dbReference type="GO" id="GO:0008033">
    <property type="term" value="P:tRNA processing"/>
    <property type="evidence" value="ECO:0007669"/>
    <property type="project" value="UniProtKB-KW"/>
</dbReference>
<dbReference type="Pfam" id="PF01300">
    <property type="entry name" value="Sua5_yciO_yrdC"/>
    <property type="match status" value="1"/>
</dbReference>
<dbReference type="AlphaFoldDB" id="A0A2T6KAJ0"/>
<evidence type="ECO:0000256" key="9">
    <source>
        <dbReference type="ARBA" id="ARBA00022840"/>
    </source>
</evidence>
<dbReference type="RefSeq" id="WP_211095483.1">
    <property type="nucleotide sequence ID" value="NZ_QBUD01000012.1"/>
</dbReference>
<keyword evidence="5" id="KW-0808">Transferase</keyword>
<protein>
    <recommendedName>
        <fullName evidence="10">L-threonylcarbamoyladenylate synthase</fullName>
        <ecNumber evidence="3">2.7.7.87</ecNumber>
    </recommendedName>
    <alternativeName>
        <fullName evidence="10">L-threonylcarbamoyladenylate synthase</fullName>
    </alternativeName>
</protein>
<dbReference type="GO" id="GO:0005737">
    <property type="term" value="C:cytoplasm"/>
    <property type="evidence" value="ECO:0007669"/>
    <property type="project" value="UniProtKB-SubCell"/>
</dbReference>
<keyword evidence="4" id="KW-0963">Cytoplasm</keyword>
<evidence type="ECO:0000256" key="11">
    <source>
        <dbReference type="ARBA" id="ARBA00048366"/>
    </source>
</evidence>
<comment type="caution">
    <text evidence="13">The sequence shown here is derived from an EMBL/GenBank/DDBJ whole genome shotgun (WGS) entry which is preliminary data.</text>
</comment>
<dbReference type="InterPro" id="IPR050156">
    <property type="entry name" value="TC-AMP_synthase_SUA5"/>
</dbReference>
<dbReference type="Gene3D" id="3.90.870.10">
    <property type="entry name" value="DHBP synthase"/>
    <property type="match status" value="1"/>
</dbReference>
<evidence type="ECO:0000256" key="2">
    <source>
        <dbReference type="ARBA" id="ARBA00007663"/>
    </source>
</evidence>
<keyword evidence="14" id="KW-1185">Reference proteome</keyword>
<dbReference type="EMBL" id="QBUD01000012">
    <property type="protein sequence ID" value="PUB11829.1"/>
    <property type="molecule type" value="Genomic_DNA"/>
</dbReference>
<gene>
    <name evidence="13" type="ORF">C8N45_11272</name>
</gene>
<evidence type="ECO:0000256" key="4">
    <source>
        <dbReference type="ARBA" id="ARBA00022490"/>
    </source>
</evidence>
<dbReference type="InterPro" id="IPR006070">
    <property type="entry name" value="Sua5-like_dom"/>
</dbReference>
<evidence type="ECO:0000256" key="3">
    <source>
        <dbReference type="ARBA" id="ARBA00012584"/>
    </source>
</evidence>
<evidence type="ECO:0000313" key="14">
    <source>
        <dbReference type="Proteomes" id="UP000244523"/>
    </source>
</evidence>
<dbReference type="PANTHER" id="PTHR17490">
    <property type="entry name" value="SUA5"/>
    <property type="match status" value="1"/>
</dbReference>
<organism evidence="13 14">
    <name type="scientific">Yoonia sediminilitoris</name>
    <dbReference type="NCBI Taxonomy" id="1286148"/>
    <lineage>
        <taxon>Bacteria</taxon>
        <taxon>Pseudomonadati</taxon>
        <taxon>Pseudomonadota</taxon>
        <taxon>Alphaproteobacteria</taxon>
        <taxon>Rhodobacterales</taxon>
        <taxon>Paracoccaceae</taxon>
        <taxon>Yoonia</taxon>
    </lineage>
</organism>
<name>A0A2T6KAJ0_9RHOB</name>
<evidence type="ECO:0000256" key="1">
    <source>
        <dbReference type="ARBA" id="ARBA00004496"/>
    </source>
</evidence>
<reference evidence="13 14" key="1">
    <citation type="submission" date="2018-04" db="EMBL/GenBank/DDBJ databases">
        <title>Genomic Encyclopedia of Archaeal and Bacterial Type Strains, Phase II (KMG-II): from individual species to whole genera.</title>
        <authorList>
            <person name="Goeker M."/>
        </authorList>
    </citation>
    <scope>NUCLEOTIDE SEQUENCE [LARGE SCALE GENOMIC DNA]</scope>
    <source>
        <strain evidence="13 14">DSM 29955</strain>
    </source>
</reference>
<keyword evidence="8" id="KW-0547">Nucleotide-binding</keyword>
<dbReference type="EC" id="2.7.7.87" evidence="3"/>
<dbReference type="InterPro" id="IPR017945">
    <property type="entry name" value="DHBP_synth_RibB-like_a/b_dom"/>
</dbReference>